<dbReference type="RefSeq" id="WP_353547113.1">
    <property type="nucleotide sequence ID" value="NZ_JAGKSB010000008.1"/>
</dbReference>
<evidence type="ECO:0000313" key="4">
    <source>
        <dbReference type="Proteomes" id="UP000679691"/>
    </source>
</evidence>
<organism evidence="3 4">
    <name type="scientific">Rhinopithecimicrobium faecis</name>
    <dbReference type="NCBI Taxonomy" id="2820698"/>
    <lineage>
        <taxon>Bacteria</taxon>
        <taxon>Pseudomonadati</taxon>
        <taxon>Bacteroidota</taxon>
        <taxon>Sphingobacteriia</taxon>
        <taxon>Sphingobacteriales</taxon>
        <taxon>Sphingobacteriaceae</taxon>
        <taxon>Rhinopithecimicrobium</taxon>
    </lineage>
</organism>
<evidence type="ECO:0000313" key="3">
    <source>
        <dbReference type="EMBL" id="MBP3943614.1"/>
    </source>
</evidence>
<dbReference type="EMBL" id="JAGKSB010000008">
    <property type="protein sequence ID" value="MBP3943614.1"/>
    <property type="molecule type" value="Genomic_DNA"/>
</dbReference>
<reference evidence="3" key="1">
    <citation type="submission" date="2021-03" db="EMBL/GenBank/DDBJ databases">
        <authorList>
            <person name="Lu T."/>
            <person name="Wang Q."/>
            <person name="Han X."/>
        </authorList>
    </citation>
    <scope>NUCLEOTIDE SEQUENCE</scope>
    <source>
        <strain evidence="3">WQ 2009</strain>
    </source>
</reference>
<dbReference type="AlphaFoldDB" id="A0A8T4HA11"/>
<accession>A0A8T4HA11</accession>
<proteinExistence type="predicted"/>
<keyword evidence="1" id="KW-0732">Signal</keyword>
<protein>
    <recommendedName>
        <fullName evidence="2">DUF5689 domain-containing protein</fullName>
    </recommendedName>
</protein>
<evidence type="ECO:0000256" key="1">
    <source>
        <dbReference type="SAM" id="SignalP"/>
    </source>
</evidence>
<dbReference type="Proteomes" id="UP000679691">
    <property type="component" value="Unassembled WGS sequence"/>
</dbReference>
<sequence length="422" mass="45943">MKNTLKYSLLACLSAGSLMMGSCMKDDPNPAKGTPVEEASLYVIRNLYKNTDISLTKSMTSGAGITAGVVVSNAASKNLPDGIIALENVWRGQTRGLYIQVADAHKYQFGDSLRIVFEGSRLTLQDGNLILTGLDESKINVAAQGIQKKHRAISIGNLKANYTQYEATLIKVTADVEPEPAIGTTFAGEKILMDGEQNKLILSTASSSPFAGGSIAPSASFQGLSFRKGEQLELRMQTAQDMVNPSGKLYRGWPETFEEPYQVKTSYNMTATNNLVDLTTGTWYLLQSIQGNTAGRDRIVSGTQAIRFQQNLSSPAYLQMNFDMAKGASKVSFWYGAYYTDRSSTFVLESSIDQGATWIQVGEPITDAPTTTQSSMAKEATFVMNITVPVRFRIKKLGLGTSTDKISNGRLGIDDFAIYQSY</sequence>
<feature type="chain" id="PRO_5035774429" description="DUF5689 domain-containing protein" evidence="1">
    <location>
        <begin position="26"/>
        <end position="422"/>
    </location>
</feature>
<dbReference type="InterPro" id="IPR043744">
    <property type="entry name" value="DUF5689"/>
</dbReference>
<keyword evidence="4" id="KW-1185">Reference proteome</keyword>
<name>A0A8T4HA11_9SPHI</name>
<comment type="caution">
    <text evidence="3">The sequence shown here is derived from an EMBL/GenBank/DDBJ whole genome shotgun (WGS) entry which is preliminary data.</text>
</comment>
<gene>
    <name evidence="3" type="ORF">J5U18_08580</name>
</gene>
<evidence type="ECO:0000259" key="2">
    <source>
        <dbReference type="Pfam" id="PF18942"/>
    </source>
</evidence>
<dbReference type="PROSITE" id="PS51257">
    <property type="entry name" value="PROKAR_LIPOPROTEIN"/>
    <property type="match status" value="1"/>
</dbReference>
<dbReference type="Pfam" id="PF18942">
    <property type="entry name" value="DUF5689"/>
    <property type="match status" value="1"/>
</dbReference>
<feature type="domain" description="DUF5689" evidence="2">
    <location>
        <begin position="43"/>
        <end position="241"/>
    </location>
</feature>
<feature type="signal peptide" evidence="1">
    <location>
        <begin position="1"/>
        <end position="25"/>
    </location>
</feature>